<feature type="transmembrane region" description="Helical" evidence="1">
    <location>
        <begin position="47"/>
        <end position="65"/>
    </location>
</feature>
<sequence length="128" mass="14068">MIMLDNTARQLDPEPMIQPEQPQPAITPQAIPAAAPKAVPFTVFERGLAFMAGALIVVMSLWCLFTRTNLATTQRAYEDMQSQIADQTTKVNNYKQAIGELSTSERLSAFAKDHGLSTTNGTIKRVTK</sequence>
<gene>
    <name evidence="2" type="ORF">FC34_GL000212</name>
</gene>
<name>A0A0R2B826_9LACO</name>
<comment type="caution">
    <text evidence="2">The sequence shown here is derived from an EMBL/GenBank/DDBJ whole genome shotgun (WGS) entry which is preliminary data.</text>
</comment>
<dbReference type="Proteomes" id="UP000051672">
    <property type="component" value="Unassembled WGS sequence"/>
</dbReference>
<dbReference type="AlphaFoldDB" id="A0A0R2B826"/>
<keyword evidence="1" id="KW-0472">Membrane</keyword>
<evidence type="ECO:0000256" key="1">
    <source>
        <dbReference type="SAM" id="Phobius"/>
    </source>
</evidence>
<dbReference type="STRING" id="1423727.FC34_GL000212"/>
<evidence type="ECO:0000313" key="2">
    <source>
        <dbReference type="EMBL" id="KRM72505.1"/>
    </source>
</evidence>
<keyword evidence="3" id="KW-1185">Reference proteome</keyword>
<accession>A0A0R2B826</accession>
<dbReference type="PATRIC" id="fig|1423727.3.peg.213"/>
<proteinExistence type="predicted"/>
<evidence type="ECO:0000313" key="3">
    <source>
        <dbReference type="Proteomes" id="UP000051672"/>
    </source>
</evidence>
<protein>
    <recommendedName>
        <fullName evidence="4">Cell division protein FtsL</fullName>
    </recommendedName>
</protein>
<evidence type="ECO:0008006" key="4">
    <source>
        <dbReference type="Google" id="ProtNLM"/>
    </source>
</evidence>
<keyword evidence="1" id="KW-1133">Transmembrane helix</keyword>
<dbReference type="EMBL" id="AYZQ01000001">
    <property type="protein sequence ID" value="KRM72505.1"/>
    <property type="molecule type" value="Genomic_DNA"/>
</dbReference>
<organism evidence="2 3">
    <name type="scientific">Lacticaseibacillus brantae DSM 23927</name>
    <dbReference type="NCBI Taxonomy" id="1423727"/>
    <lineage>
        <taxon>Bacteria</taxon>
        <taxon>Bacillati</taxon>
        <taxon>Bacillota</taxon>
        <taxon>Bacilli</taxon>
        <taxon>Lactobacillales</taxon>
        <taxon>Lactobacillaceae</taxon>
        <taxon>Lacticaseibacillus</taxon>
    </lineage>
</organism>
<reference evidence="2 3" key="1">
    <citation type="journal article" date="2015" name="Genome Announc.">
        <title>Expanding the biotechnology potential of lactobacilli through comparative genomics of 213 strains and associated genera.</title>
        <authorList>
            <person name="Sun Z."/>
            <person name="Harris H.M."/>
            <person name="McCann A."/>
            <person name="Guo C."/>
            <person name="Argimon S."/>
            <person name="Zhang W."/>
            <person name="Yang X."/>
            <person name="Jeffery I.B."/>
            <person name="Cooney J.C."/>
            <person name="Kagawa T.F."/>
            <person name="Liu W."/>
            <person name="Song Y."/>
            <person name="Salvetti E."/>
            <person name="Wrobel A."/>
            <person name="Rasinkangas P."/>
            <person name="Parkhill J."/>
            <person name="Rea M.C."/>
            <person name="O'Sullivan O."/>
            <person name="Ritari J."/>
            <person name="Douillard F.P."/>
            <person name="Paul Ross R."/>
            <person name="Yang R."/>
            <person name="Briner A.E."/>
            <person name="Felis G.E."/>
            <person name="de Vos W.M."/>
            <person name="Barrangou R."/>
            <person name="Klaenhammer T.R."/>
            <person name="Caufield P.W."/>
            <person name="Cui Y."/>
            <person name="Zhang H."/>
            <person name="O'Toole P.W."/>
        </authorList>
    </citation>
    <scope>NUCLEOTIDE SEQUENCE [LARGE SCALE GENOMIC DNA]</scope>
    <source>
        <strain evidence="2 3">DSM 23927</strain>
    </source>
</reference>
<keyword evidence="1" id="KW-0812">Transmembrane</keyword>